<evidence type="ECO:0000256" key="4">
    <source>
        <dbReference type="ARBA" id="ARBA00022741"/>
    </source>
</evidence>
<comment type="subunit">
    <text evidence="8">Composed of two chains; the small (or glutamine) chain promotes the hydrolysis of glutamine to ammonia, which is used by the large (or ammonia) chain to synthesize carbamoyl phosphate. Tetramer of heterodimers (alpha,beta)4.</text>
</comment>
<keyword evidence="8" id="KW-0665">Pyrimidine biosynthesis</keyword>
<keyword evidence="6 8" id="KW-0315">Glutamine amidotransferase</keyword>
<feature type="domain" description="Carbamoyl-phosphate synthase small subunit N-terminal" evidence="9">
    <location>
        <begin position="5"/>
        <end position="137"/>
    </location>
</feature>
<dbReference type="PANTHER" id="PTHR43418:SF7">
    <property type="entry name" value="CARBAMOYL-PHOSPHATE SYNTHASE SMALL CHAIN"/>
    <property type="match status" value="1"/>
</dbReference>
<comment type="pathway">
    <text evidence="1 8">Amino-acid biosynthesis; L-arginine biosynthesis; carbamoyl phosphate from bicarbonate: step 1/1.</text>
</comment>
<dbReference type="SUPFAM" id="SSF52317">
    <property type="entry name" value="Class I glutamine amidotransferase-like"/>
    <property type="match status" value="1"/>
</dbReference>
<proteinExistence type="inferred from homology"/>
<dbReference type="InterPro" id="IPR036480">
    <property type="entry name" value="CarbP_synth_ssu_N_sf"/>
</dbReference>
<dbReference type="GO" id="GO:0005524">
    <property type="term" value="F:ATP binding"/>
    <property type="evidence" value="ECO:0007669"/>
    <property type="project" value="UniProtKB-UniRule"/>
</dbReference>
<reference evidence="10 11" key="2">
    <citation type="journal article" date="2018" name="J. Invertebr. Pathol.">
        <title>'Candidatus Aquirickettsiella gammari' (Gammaproteobacteria: Legionellales: Coxiellaceae): A bacterial pathogen of the freshwater crustacean Gammarus fossarum (Malacostraca: Amphipoda).</title>
        <authorList>
            <person name="Bojko J."/>
            <person name="Dunn A.M."/>
            <person name="Stebbing P.D."/>
            <person name="van Aerle R."/>
            <person name="Bacela-Spychalska K."/>
            <person name="Bean T.P."/>
            <person name="Urrutia A."/>
            <person name="Stentiford G.D."/>
        </authorList>
    </citation>
    <scope>NUCLEOTIDE SEQUENCE [LARGE SCALE GENOMIC DNA]</scope>
    <source>
        <strain evidence="10">RA15029</strain>
    </source>
</reference>
<dbReference type="InterPro" id="IPR006274">
    <property type="entry name" value="CarbamoylP_synth_ssu"/>
</dbReference>
<evidence type="ECO:0000313" key="11">
    <source>
        <dbReference type="Proteomes" id="UP000226429"/>
    </source>
</evidence>
<feature type="binding site" evidence="8">
    <location>
        <position position="247"/>
    </location>
    <ligand>
        <name>L-glutamine</name>
        <dbReference type="ChEBI" id="CHEBI:58359"/>
    </ligand>
</feature>
<evidence type="ECO:0000313" key="10">
    <source>
        <dbReference type="EMBL" id="RDH41071.1"/>
    </source>
</evidence>
<dbReference type="GO" id="GO:0004359">
    <property type="term" value="F:glutaminase activity"/>
    <property type="evidence" value="ECO:0007669"/>
    <property type="project" value="RHEA"/>
</dbReference>
<keyword evidence="4 8" id="KW-0547">Nucleotide-binding</keyword>
<dbReference type="SMART" id="SM01097">
    <property type="entry name" value="CPSase_sm_chain"/>
    <property type="match status" value="1"/>
</dbReference>
<comment type="caution">
    <text evidence="10">The sequence shown here is derived from an EMBL/GenBank/DDBJ whole genome shotgun (WGS) entry which is preliminary data.</text>
</comment>
<dbReference type="InterPro" id="IPR002474">
    <property type="entry name" value="CarbamoylP_synth_ssu_N"/>
</dbReference>
<dbReference type="Gene3D" id="3.50.30.20">
    <property type="entry name" value="Carbamoyl-phosphate synthase small subunit, N-terminal domain"/>
    <property type="match status" value="1"/>
</dbReference>
<dbReference type="GO" id="GO:0044205">
    <property type="term" value="P:'de novo' UMP biosynthetic process"/>
    <property type="evidence" value="ECO:0007669"/>
    <property type="project" value="UniProtKB-UniRule"/>
</dbReference>
<comment type="catalytic activity">
    <reaction evidence="7 8">
        <text>hydrogencarbonate + L-glutamine + 2 ATP + H2O = carbamoyl phosphate + L-glutamate + 2 ADP + phosphate + 2 H(+)</text>
        <dbReference type="Rhea" id="RHEA:18633"/>
        <dbReference type="ChEBI" id="CHEBI:15377"/>
        <dbReference type="ChEBI" id="CHEBI:15378"/>
        <dbReference type="ChEBI" id="CHEBI:17544"/>
        <dbReference type="ChEBI" id="CHEBI:29985"/>
        <dbReference type="ChEBI" id="CHEBI:30616"/>
        <dbReference type="ChEBI" id="CHEBI:43474"/>
        <dbReference type="ChEBI" id="CHEBI:58228"/>
        <dbReference type="ChEBI" id="CHEBI:58359"/>
        <dbReference type="ChEBI" id="CHEBI:456216"/>
        <dbReference type="EC" id="6.3.5.5"/>
    </reaction>
</comment>
<dbReference type="Pfam" id="PF00988">
    <property type="entry name" value="CPSase_sm_chain"/>
    <property type="match status" value="1"/>
</dbReference>
<dbReference type="InterPro" id="IPR050472">
    <property type="entry name" value="Anth_synth/Amidotransfase"/>
</dbReference>
<feature type="binding site" evidence="8">
    <location>
        <position position="218"/>
    </location>
    <ligand>
        <name>L-glutamine</name>
        <dbReference type="ChEBI" id="CHEBI:58359"/>
    </ligand>
</feature>
<feature type="active site" description="Nucleophile" evidence="8">
    <location>
        <position position="246"/>
    </location>
</feature>
<dbReference type="EC" id="6.3.5.5" evidence="8"/>
<evidence type="ECO:0000259" key="9">
    <source>
        <dbReference type="SMART" id="SM01097"/>
    </source>
</evidence>
<name>A0A370CJP4_9COXI</name>
<feature type="binding site" evidence="8">
    <location>
        <position position="290"/>
    </location>
    <ligand>
        <name>L-glutamine</name>
        <dbReference type="ChEBI" id="CHEBI:58359"/>
    </ligand>
</feature>
<feature type="binding site" evidence="8">
    <location>
        <position position="220"/>
    </location>
    <ligand>
        <name>L-glutamine</name>
        <dbReference type="ChEBI" id="CHEBI:58359"/>
    </ligand>
</feature>
<dbReference type="AlphaFoldDB" id="A0A370CJP4"/>
<dbReference type="EMBL" id="NMOS02000001">
    <property type="protein sequence ID" value="RDH41071.1"/>
    <property type="molecule type" value="Genomic_DNA"/>
</dbReference>
<keyword evidence="5 8" id="KW-0067">ATP-binding</keyword>
<reference evidence="10 11" key="1">
    <citation type="journal article" date="2017" name="Int. J. Syst. Evol. Microbiol.">
        <title>Aquarickettsiella crustaci n. gen. n. sp. (Gammaproteobacteria: Legionellales: Coxiellaceae); a bacterial pathogen of the freshwater crustacean: Gammarus fossarum (Malacostraca: Amphipoda).</title>
        <authorList>
            <person name="Bojko J."/>
            <person name="Dunn A.M."/>
            <person name="Stebbing P.D."/>
            <person name="Van Aerle R."/>
            <person name="Bacela-Spychalska K."/>
            <person name="Bean T.P."/>
            <person name="Stentiford G.D."/>
        </authorList>
    </citation>
    <scope>NUCLEOTIDE SEQUENCE [LARGE SCALE GENOMIC DNA]</scope>
    <source>
        <strain evidence="10">RA15029</strain>
    </source>
</reference>
<comment type="catalytic activity">
    <reaction evidence="8">
        <text>L-glutamine + H2O = L-glutamate + NH4(+)</text>
        <dbReference type="Rhea" id="RHEA:15889"/>
        <dbReference type="ChEBI" id="CHEBI:15377"/>
        <dbReference type="ChEBI" id="CHEBI:28938"/>
        <dbReference type="ChEBI" id="CHEBI:29985"/>
        <dbReference type="ChEBI" id="CHEBI:58359"/>
    </reaction>
</comment>
<dbReference type="NCBIfam" id="NF009475">
    <property type="entry name" value="PRK12838.1"/>
    <property type="match status" value="1"/>
</dbReference>
<dbReference type="UniPathway" id="UPA00068">
    <property type="reaction ID" value="UER00171"/>
</dbReference>
<evidence type="ECO:0000256" key="3">
    <source>
        <dbReference type="ARBA" id="ARBA00022598"/>
    </source>
</evidence>
<dbReference type="SUPFAM" id="SSF52021">
    <property type="entry name" value="Carbamoyl phosphate synthetase, small subunit N-terminal domain"/>
    <property type="match status" value="1"/>
</dbReference>
<dbReference type="CDD" id="cd01744">
    <property type="entry name" value="GATase1_CPSase"/>
    <property type="match status" value="1"/>
</dbReference>
<feature type="binding site" evidence="8">
    <location>
        <position position="288"/>
    </location>
    <ligand>
        <name>L-glutamine</name>
        <dbReference type="ChEBI" id="CHEBI:58359"/>
    </ligand>
</feature>
<accession>A0A370CJP4</accession>
<dbReference type="HAMAP" id="MF_01209">
    <property type="entry name" value="CPSase_S_chain"/>
    <property type="match status" value="1"/>
</dbReference>
<dbReference type="InterPro" id="IPR017926">
    <property type="entry name" value="GATASE"/>
</dbReference>
<dbReference type="Proteomes" id="UP000226429">
    <property type="component" value="Unassembled WGS sequence"/>
</dbReference>
<comment type="function">
    <text evidence="8">Small subunit of the glutamine-dependent carbamoyl phosphate synthetase (CPSase). CPSase catalyzes the formation of carbamoyl phosphate from the ammonia moiety of glutamine, carbonate, and phosphate donated by ATP, constituting the first step of 2 biosynthetic pathways, one leading to arginine and/or urea and the other to pyrimidine nucleotides. The small subunit (glutamine amidotransferase) binds and cleaves glutamine to supply the large subunit with the substrate ammonia.</text>
</comment>
<feature type="binding site" evidence="8">
    <location>
        <position position="291"/>
    </location>
    <ligand>
        <name>L-glutamine</name>
        <dbReference type="ChEBI" id="CHEBI:58359"/>
    </ligand>
</feature>
<dbReference type="InterPro" id="IPR035686">
    <property type="entry name" value="CPSase_GATase1"/>
</dbReference>
<evidence type="ECO:0000256" key="7">
    <source>
        <dbReference type="ARBA" id="ARBA00048816"/>
    </source>
</evidence>
<comment type="similarity">
    <text evidence="2 8">Belongs to the CarA family.</text>
</comment>
<keyword evidence="3 8" id="KW-0436">Ligase</keyword>
<dbReference type="UniPathway" id="UPA00070">
    <property type="reaction ID" value="UER00115"/>
</dbReference>
<keyword evidence="8" id="KW-0028">Amino-acid biosynthesis</keyword>
<feature type="binding site" evidence="8">
    <location>
        <position position="250"/>
    </location>
    <ligand>
        <name>L-glutamine</name>
        <dbReference type="ChEBI" id="CHEBI:58359"/>
    </ligand>
</feature>
<evidence type="ECO:0000256" key="1">
    <source>
        <dbReference type="ARBA" id="ARBA00005077"/>
    </source>
</evidence>
<feature type="active site" evidence="8">
    <location>
        <position position="332"/>
    </location>
</feature>
<dbReference type="PRINTS" id="PR00096">
    <property type="entry name" value="GATASE"/>
</dbReference>
<protein>
    <recommendedName>
        <fullName evidence="8">Carbamoyl phosphate synthase small chain</fullName>
        <ecNumber evidence="8">6.3.5.5</ecNumber>
    </recommendedName>
    <alternativeName>
        <fullName evidence="8">Carbamoyl phosphate synthetase glutamine chain</fullName>
    </alternativeName>
</protein>
<dbReference type="PRINTS" id="PR00097">
    <property type="entry name" value="ANTSNTHASEII"/>
</dbReference>
<dbReference type="GO" id="GO:0006207">
    <property type="term" value="P:'de novo' pyrimidine nucleobase biosynthetic process"/>
    <property type="evidence" value="ECO:0007669"/>
    <property type="project" value="InterPro"/>
</dbReference>
<evidence type="ECO:0000256" key="5">
    <source>
        <dbReference type="ARBA" id="ARBA00022840"/>
    </source>
</evidence>
<dbReference type="PRINTS" id="PR00099">
    <property type="entry name" value="CPSGATASE"/>
</dbReference>
<feature type="binding site" evidence="8">
    <location>
        <position position="50"/>
    </location>
    <ligand>
        <name>L-glutamine</name>
        <dbReference type="ChEBI" id="CHEBI:58359"/>
    </ligand>
</feature>
<feature type="active site" evidence="8">
    <location>
        <position position="330"/>
    </location>
</feature>
<dbReference type="Pfam" id="PF00117">
    <property type="entry name" value="GATase"/>
    <property type="match status" value="1"/>
</dbReference>
<keyword evidence="8" id="KW-0055">Arginine biosynthesis</keyword>
<dbReference type="GO" id="GO:0006541">
    <property type="term" value="P:glutamine metabolic process"/>
    <property type="evidence" value="ECO:0007669"/>
    <property type="project" value="InterPro"/>
</dbReference>
<feature type="region of interest" description="CPSase" evidence="8">
    <location>
        <begin position="1"/>
        <end position="172"/>
    </location>
</feature>
<evidence type="ECO:0000256" key="2">
    <source>
        <dbReference type="ARBA" id="ARBA00007800"/>
    </source>
</evidence>
<dbReference type="InterPro" id="IPR029062">
    <property type="entry name" value="Class_I_gatase-like"/>
</dbReference>
<dbReference type="Gene3D" id="3.40.50.880">
    <property type="match status" value="1"/>
</dbReference>
<dbReference type="PANTHER" id="PTHR43418">
    <property type="entry name" value="MULTIFUNCTIONAL TRYPTOPHAN BIOSYNTHESIS PROTEIN-RELATED"/>
    <property type="match status" value="1"/>
</dbReference>
<dbReference type="GO" id="GO:0004088">
    <property type="term" value="F:carbamoyl-phosphate synthase (glutamine-hydrolyzing) activity"/>
    <property type="evidence" value="ECO:0007669"/>
    <property type="project" value="UniProtKB-UniRule"/>
</dbReference>
<dbReference type="NCBIfam" id="TIGR01368">
    <property type="entry name" value="CPSaseIIsmall"/>
    <property type="match status" value="1"/>
</dbReference>
<dbReference type="PROSITE" id="PS51273">
    <property type="entry name" value="GATASE_TYPE_1"/>
    <property type="match status" value="1"/>
</dbReference>
<dbReference type="GO" id="GO:0006526">
    <property type="term" value="P:L-arginine biosynthetic process"/>
    <property type="evidence" value="ECO:0007669"/>
    <property type="project" value="UniProtKB-UniRule"/>
</dbReference>
<evidence type="ECO:0000256" key="8">
    <source>
        <dbReference type="HAMAP-Rule" id="MF_01209"/>
    </source>
</evidence>
<sequence length="351" mass="39570">MKKRVSARLVLKTGESFTGFAPSTQTPEMSGEVIFNTGMQGYVESLTDPSYAGQILCFTYPLIGNYGVSARNTWESDKIQVKAIVTSELAPFYSNHSAQSSLLNCLEAENVAYITGVDTRALTHCLREKGVTPGIIITHLDEPTSDFIEFETIDWVKQVTISEPRYYGEHGKTIIVVDCGLKENILRCLLQFPLKIKRVPYDYDYSQEDYDGVFVSNGPGDPQRCEQTIAILKKALARKKPCFGICLGTQLMALAVGAKTYKLIFGHRSQNQPCLYLPTKRCYLTSQNHGYAVDEKTLPKDWRVLFRNLNDASIAGIEHKKDPFFSVQFHPEAAPGPTDTQWLFERFYRML</sequence>
<keyword evidence="11" id="KW-1185">Reference proteome</keyword>
<comment type="pathway">
    <text evidence="8">Pyrimidine metabolism; UMP biosynthesis via de novo pathway; (S)-dihydroorotate from bicarbonate: step 1/3.</text>
</comment>
<evidence type="ECO:0000256" key="6">
    <source>
        <dbReference type="ARBA" id="ARBA00022962"/>
    </source>
</evidence>
<gene>
    <name evidence="8 10" type="primary">carA</name>
    <name evidence="10" type="ORF">CFE62_000165</name>
</gene>
<organism evidence="10 11">
    <name type="scientific">Candidatus Aquirickettsiella gammari</name>
    <dbReference type="NCBI Taxonomy" id="2016198"/>
    <lineage>
        <taxon>Bacteria</taxon>
        <taxon>Pseudomonadati</taxon>
        <taxon>Pseudomonadota</taxon>
        <taxon>Gammaproteobacteria</taxon>
        <taxon>Legionellales</taxon>
        <taxon>Coxiellaceae</taxon>
        <taxon>Candidatus Aquirickettsiella</taxon>
    </lineage>
</organism>